<dbReference type="PROSITE" id="PS50878">
    <property type="entry name" value="RT_POL"/>
    <property type="match status" value="1"/>
</dbReference>
<evidence type="ECO:0000256" key="1">
    <source>
        <dbReference type="ARBA" id="ARBA00012493"/>
    </source>
</evidence>
<feature type="region of interest" description="Disordered" evidence="2">
    <location>
        <begin position="561"/>
        <end position="580"/>
    </location>
</feature>
<dbReference type="CDD" id="cd01650">
    <property type="entry name" value="RT_nLTR_like"/>
    <property type="match status" value="1"/>
</dbReference>
<feature type="compositionally biased region" description="Basic and acidic residues" evidence="2">
    <location>
        <begin position="503"/>
        <end position="512"/>
    </location>
</feature>
<accession>A0AB34HKK0</accession>
<feature type="domain" description="Reverse transcriptase" evidence="3">
    <location>
        <begin position="556"/>
        <end position="774"/>
    </location>
</feature>
<dbReference type="SUPFAM" id="SSF56219">
    <property type="entry name" value="DNase I-like"/>
    <property type="match status" value="1"/>
</dbReference>
<comment type="caution">
    <text evidence="4">The sequence shown here is derived from an EMBL/GenBank/DDBJ whole genome shotgun (WGS) entry which is preliminary data.</text>
</comment>
<dbReference type="Proteomes" id="UP001159641">
    <property type="component" value="Unassembled WGS sequence"/>
</dbReference>
<protein>
    <recommendedName>
        <fullName evidence="1">RNA-directed DNA polymerase</fullName>
        <ecNumber evidence="1">2.7.7.49</ecNumber>
    </recommendedName>
</protein>
<dbReference type="Pfam" id="PF23057">
    <property type="entry name" value="RBD_ZCCHC3_1st"/>
    <property type="match status" value="1"/>
</dbReference>
<feature type="compositionally biased region" description="Acidic residues" evidence="2">
    <location>
        <begin position="515"/>
        <end position="529"/>
    </location>
</feature>
<sequence>MHPGEEGYTWVSDDSSKASRIDYFFTRDCALIDARLSPVFFSDHFLLSCTLSLPIGATTGRGLWKLNRSLLEDQALVGQYRERYREWQTLQDLYKTRAQWWEMVKGRTRTFFRQAGKNKKKKEQRRMMGLQKRLHSKLLAARMRRVLGDLIHPDQACAVPGRRITDSLVLIRDTICFARDRNIRLIVLNLDFEKAFDRVSHQYLFQVLQKMGFPGRFVAWVGLLYRDISSRFMVNGFLTKAVKVNCGVRQGCPLSALLYVTCIEPLAQILRRDPLISGITIPGSGGQDREPVTPVRGLQFGDAITVWRNVGHPVLSNGLQDLSWMVAHEILPVRAVMHSRGMSATSICPQPGCGAPESVRHLLWECSAAVDLWATAGSLQFPNLPAREVLDMQLMLYGVSHQKFGKKRGIPQIGGASTMSASHAGMRRHHSVRFLFKETEETPVTMSRLDFSRKLIQQTLRFSAKDLNCILTLPFNKGFDIGGEEQKEAGTGEGLAPSPQSEPTREEDRQAQEEVVLEDQEMETGETSEDVPLPDAQLAKRPASEFSPDTSIVMEKRGRLGNLSENSSEEEPRVFPDDSPNEVSFLSIALQSTPKDIMLNRTLQQRPTPRVRKGNGAQPPPLTCVTTGKGLWKLNCSLLDDQILVSQYREQYRRKITDSLILIRDTICYARDRNIRLVVMNLDFEKAFDRISHQYLFRVLQKVGFPGRFIAWVGLLYRDIFSKFVVNGHLTKTVKINCGVRQGCPLSALLYAVCIEPLAQALRRDQWIKGMFLP</sequence>
<evidence type="ECO:0000259" key="3">
    <source>
        <dbReference type="PROSITE" id="PS50878"/>
    </source>
</evidence>
<dbReference type="PANTHER" id="PTHR19446">
    <property type="entry name" value="REVERSE TRANSCRIPTASES"/>
    <property type="match status" value="1"/>
</dbReference>
<dbReference type="Pfam" id="PF00078">
    <property type="entry name" value="RVT_1"/>
    <property type="match status" value="2"/>
</dbReference>
<feature type="region of interest" description="Disordered" evidence="2">
    <location>
        <begin position="482"/>
        <end position="548"/>
    </location>
</feature>
<gene>
    <name evidence="4" type="ORF">J1605_020654</name>
</gene>
<evidence type="ECO:0000313" key="5">
    <source>
        <dbReference type="Proteomes" id="UP001159641"/>
    </source>
</evidence>
<dbReference type="InterPro" id="IPR000477">
    <property type="entry name" value="RT_dom"/>
</dbReference>
<dbReference type="InterPro" id="IPR057810">
    <property type="entry name" value="RBD_ZCCHC3_1st"/>
</dbReference>
<dbReference type="InterPro" id="IPR043502">
    <property type="entry name" value="DNA/RNA_pol_sf"/>
</dbReference>
<proteinExistence type="predicted"/>
<dbReference type="Gene3D" id="3.60.10.10">
    <property type="entry name" value="Endonuclease/exonuclease/phosphatase"/>
    <property type="match status" value="1"/>
</dbReference>
<dbReference type="AlphaFoldDB" id="A0AB34HKK0"/>
<dbReference type="EC" id="2.7.7.49" evidence="1"/>
<evidence type="ECO:0000313" key="4">
    <source>
        <dbReference type="EMBL" id="KAJ8791340.1"/>
    </source>
</evidence>
<dbReference type="SUPFAM" id="SSF56672">
    <property type="entry name" value="DNA/RNA polymerases"/>
    <property type="match status" value="2"/>
</dbReference>
<keyword evidence="5" id="KW-1185">Reference proteome</keyword>
<dbReference type="InterPro" id="IPR036691">
    <property type="entry name" value="Endo/exonu/phosph_ase_sf"/>
</dbReference>
<organism evidence="4 5">
    <name type="scientific">Eschrichtius robustus</name>
    <name type="common">California gray whale</name>
    <name type="synonym">Eschrichtius gibbosus</name>
    <dbReference type="NCBI Taxonomy" id="9764"/>
    <lineage>
        <taxon>Eukaryota</taxon>
        <taxon>Metazoa</taxon>
        <taxon>Chordata</taxon>
        <taxon>Craniata</taxon>
        <taxon>Vertebrata</taxon>
        <taxon>Euteleostomi</taxon>
        <taxon>Mammalia</taxon>
        <taxon>Eutheria</taxon>
        <taxon>Laurasiatheria</taxon>
        <taxon>Artiodactyla</taxon>
        <taxon>Whippomorpha</taxon>
        <taxon>Cetacea</taxon>
        <taxon>Mysticeti</taxon>
        <taxon>Eschrichtiidae</taxon>
        <taxon>Eschrichtius</taxon>
    </lineage>
</organism>
<reference evidence="4 5" key="1">
    <citation type="submission" date="2022-11" db="EMBL/GenBank/DDBJ databases">
        <title>Whole genome sequence of Eschrichtius robustus ER-17-0199.</title>
        <authorList>
            <person name="Bruniche-Olsen A."/>
            <person name="Black A.N."/>
            <person name="Fields C.J."/>
            <person name="Walden K."/>
            <person name="Dewoody J.A."/>
        </authorList>
    </citation>
    <scope>NUCLEOTIDE SEQUENCE [LARGE SCALE GENOMIC DNA]</scope>
    <source>
        <strain evidence="4">ER-17-0199</strain>
        <tissue evidence="4">Blubber</tissue>
    </source>
</reference>
<feature type="non-terminal residue" evidence="4">
    <location>
        <position position="774"/>
    </location>
</feature>
<name>A0AB34HKK0_ESCRO</name>
<dbReference type="EMBL" id="JAIQCJ010001293">
    <property type="protein sequence ID" value="KAJ8791340.1"/>
    <property type="molecule type" value="Genomic_DNA"/>
</dbReference>
<evidence type="ECO:0000256" key="2">
    <source>
        <dbReference type="SAM" id="MobiDB-lite"/>
    </source>
</evidence>
<dbReference type="GO" id="GO:0003964">
    <property type="term" value="F:RNA-directed DNA polymerase activity"/>
    <property type="evidence" value="ECO:0007669"/>
    <property type="project" value="UniProtKB-EC"/>
</dbReference>